<keyword evidence="7 9" id="KW-0119">Carbohydrate metabolism</keyword>
<dbReference type="Gene3D" id="3.30.540.10">
    <property type="entry name" value="Fructose-1,6-Bisphosphatase, subunit A, domain 1"/>
    <property type="match status" value="1"/>
</dbReference>
<dbReference type="GO" id="GO:0006002">
    <property type="term" value="P:fructose 6-phosphate metabolic process"/>
    <property type="evidence" value="ECO:0007669"/>
    <property type="project" value="TreeGrafter"/>
</dbReference>
<feature type="domain" description="Fructose-1-6-bisphosphatase class 1 C-terminal" evidence="12">
    <location>
        <begin position="187"/>
        <end position="317"/>
    </location>
</feature>
<evidence type="ECO:0000313" key="14">
    <source>
        <dbReference type="Proteomes" id="UP000278756"/>
    </source>
</evidence>
<feature type="binding site" evidence="9">
    <location>
        <position position="266"/>
    </location>
    <ligand>
        <name>Mg(2+)</name>
        <dbReference type="ChEBI" id="CHEBI:18420"/>
        <label>2</label>
    </ligand>
</feature>
<dbReference type="GO" id="GO:0042132">
    <property type="term" value="F:fructose 1,6-bisphosphate 1-phosphatase activity"/>
    <property type="evidence" value="ECO:0007669"/>
    <property type="project" value="UniProtKB-UniRule"/>
</dbReference>
<keyword evidence="3 9" id="KW-0963">Cytoplasm</keyword>
<dbReference type="GO" id="GO:0006094">
    <property type="term" value="P:gluconeogenesis"/>
    <property type="evidence" value="ECO:0007669"/>
    <property type="project" value="UniProtKB-UniRule"/>
</dbReference>
<dbReference type="InterPro" id="IPR044015">
    <property type="entry name" value="FBPase_C_dom"/>
</dbReference>
<feature type="binding site" evidence="9">
    <location>
        <position position="107"/>
    </location>
    <ligand>
        <name>Mg(2+)</name>
        <dbReference type="ChEBI" id="CHEBI:18420"/>
        <label>2</label>
    </ligand>
</feature>
<evidence type="ECO:0000256" key="1">
    <source>
        <dbReference type="ARBA" id="ARBA00001273"/>
    </source>
</evidence>
<dbReference type="OrthoDB" id="9806756at2"/>
<reference evidence="14" key="1">
    <citation type="journal article" date="2017" name="Biotechnol. Biofuels">
        <title>Evaluation of environmental bacterial communities as a factor affecting the growth of duckweed Lemna minor.</title>
        <authorList>
            <person name="Ishizawa H."/>
            <person name="Kuroda M."/>
            <person name="Morikawa M."/>
            <person name="Ike M."/>
        </authorList>
    </citation>
    <scope>NUCLEOTIDE SEQUENCE [LARGE SCALE GENOMIC DNA]</scope>
    <source>
        <strain evidence="14">M6</strain>
    </source>
</reference>
<evidence type="ECO:0000256" key="9">
    <source>
        <dbReference type="HAMAP-Rule" id="MF_01855"/>
    </source>
</evidence>
<evidence type="ECO:0000259" key="12">
    <source>
        <dbReference type="Pfam" id="PF18913"/>
    </source>
</evidence>
<evidence type="ECO:0000256" key="4">
    <source>
        <dbReference type="ARBA" id="ARBA00022723"/>
    </source>
</evidence>
<dbReference type="HAMAP" id="MF_01855">
    <property type="entry name" value="FBPase_class1"/>
    <property type="match status" value="1"/>
</dbReference>
<feature type="domain" description="Fructose-1-6-bisphosphatase class I N-terminal" evidence="11">
    <location>
        <begin position="13"/>
        <end position="181"/>
    </location>
</feature>
<dbReference type="EMBL" id="AP018827">
    <property type="protein sequence ID" value="BBF81037.1"/>
    <property type="molecule type" value="Genomic_DNA"/>
</dbReference>
<dbReference type="NCBIfam" id="NF006779">
    <property type="entry name" value="PRK09293.1-3"/>
    <property type="match status" value="1"/>
</dbReference>
<name>A0A3G9G2U1_9CAUL</name>
<protein>
    <recommendedName>
        <fullName evidence="9">Fructose-1,6-bisphosphatase class 1</fullName>
        <shortName evidence="9">FBPase class 1</shortName>
        <ecNumber evidence="9">3.1.3.11</ecNumber>
    </recommendedName>
    <alternativeName>
        <fullName evidence="9">D-fructose-1,6-bisphosphate 1-phosphohydrolase class 1</fullName>
    </alternativeName>
</protein>
<proteinExistence type="inferred from homology"/>
<sequence>MPVTLTAFLEGQSDLPQSLKTLITAMAETCAVIGRTVNLSAVNDLQGALEQENVQGEVQKQLDVIANDIMLEEARWKGVVRGLASEEMDDYVAFDKGDYLLFFDPIDGSSNVDVNGVVGTIFSVLPAPQGDLSLSDFLRPGRDQVAAGYAAYGPQTILVLTVGKGVVAFTPDADGVWIQTKTAMTVPASAREFAINMSNHRHWFPGIQRYIDECVAGKDGPRGADFNMRWLASMVGDVHRILTRGGIFMYPGDTKRAEGKLRLMYEANPIGFLIEQAGGKATNGTTRILDLQPTGLHQRTGVVLGSAEEVERVAEYLNG</sequence>
<dbReference type="AlphaFoldDB" id="A0A3G9G2U1"/>
<dbReference type="PRINTS" id="PR00115">
    <property type="entry name" value="F16BPHPHTASE"/>
</dbReference>
<dbReference type="Gene3D" id="3.40.190.80">
    <property type="match status" value="1"/>
</dbReference>
<evidence type="ECO:0000256" key="2">
    <source>
        <dbReference type="ARBA" id="ARBA00010941"/>
    </source>
</evidence>
<feature type="binding site" evidence="9">
    <location>
        <begin position="107"/>
        <end position="110"/>
    </location>
    <ligand>
        <name>substrate</name>
    </ligand>
</feature>
<dbReference type="FunFam" id="3.40.190.80:FF:000011">
    <property type="entry name" value="Fructose-1,6-bisphosphatase class 1"/>
    <property type="match status" value="1"/>
</dbReference>
<comment type="caution">
    <text evidence="9">Lacks conserved residue(s) required for the propagation of feature annotation.</text>
</comment>
<comment type="subunit">
    <text evidence="9">Homotetramer.</text>
</comment>
<dbReference type="PIRSF" id="PIRSF000904">
    <property type="entry name" value="FBPtase_SBPase"/>
    <property type="match status" value="1"/>
</dbReference>
<comment type="pathway">
    <text evidence="8">Carbohydrate biosynthesis.</text>
</comment>
<keyword evidence="4 9" id="KW-0479">Metal-binding</keyword>
<comment type="cofactor">
    <cofactor evidence="9">
        <name>Mg(2+)</name>
        <dbReference type="ChEBI" id="CHEBI:18420"/>
    </cofactor>
    <text evidence="9">Binds 2 magnesium ions per subunit.</text>
</comment>
<dbReference type="PIRSF" id="PIRSF500210">
    <property type="entry name" value="FBPtase"/>
    <property type="match status" value="1"/>
</dbReference>
<dbReference type="EC" id="3.1.3.11" evidence="9"/>
<dbReference type="GO" id="GO:0000287">
    <property type="term" value="F:magnesium ion binding"/>
    <property type="evidence" value="ECO:0007669"/>
    <property type="project" value="UniProtKB-UniRule"/>
</dbReference>
<dbReference type="Pfam" id="PF18913">
    <property type="entry name" value="FBPase_C"/>
    <property type="match status" value="1"/>
</dbReference>
<feature type="binding site" evidence="9">
    <location>
        <position position="104"/>
    </location>
    <ligand>
        <name>Mg(2+)</name>
        <dbReference type="ChEBI" id="CHEBI:18420"/>
        <label>1</label>
    </ligand>
</feature>
<feature type="binding site" evidence="9">
    <location>
        <position position="104"/>
    </location>
    <ligand>
        <name>Mg(2+)</name>
        <dbReference type="ChEBI" id="CHEBI:18420"/>
        <label>2</label>
    </ligand>
</feature>
<dbReference type="Proteomes" id="UP000278756">
    <property type="component" value="Chromosome 1"/>
</dbReference>
<dbReference type="PANTHER" id="PTHR11556:SF35">
    <property type="entry name" value="SEDOHEPTULOSE-1,7-BISPHOSPHATASE, CHLOROPLASTIC"/>
    <property type="match status" value="1"/>
</dbReference>
<accession>A0A3G9G2U1</accession>
<dbReference type="SUPFAM" id="SSF56655">
    <property type="entry name" value="Carbohydrate phosphatase"/>
    <property type="match status" value="1"/>
</dbReference>
<dbReference type="CDD" id="cd00354">
    <property type="entry name" value="FBPase"/>
    <property type="match status" value="1"/>
</dbReference>
<dbReference type="GO" id="GO:0006000">
    <property type="term" value="P:fructose metabolic process"/>
    <property type="evidence" value="ECO:0007669"/>
    <property type="project" value="TreeGrafter"/>
</dbReference>
<comment type="similarity">
    <text evidence="2 9 10">Belongs to the FBPase class 1 family.</text>
</comment>
<evidence type="ECO:0000256" key="7">
    <source>
        <dbReference type="ARBA" id="ARBA00023277"/>
    </source>
</evidence>
<dbReference type="InterPro" id="IPR000146">
    <property type="entry name" value="FBPase_class-1"/>
</dbReference>
<reference evidence="14" key="2">
    <citation type="journal article" date="2017" name="Plant Physiol. Biochem.">
        <title>Differential oxidative and antioxidative response of duckweed Lemna minor toward plant growth promoting/inhibiting bacteria.</title>
        <authorList>
            <person name="Ishizawa H."/>
            <person name="Kuroda M."/>
            <person name="Morikawa M."/>
            <person name="Ike M."/>
        </authorList>
    </citation>
    <scope>NUCLEOTIDE SEQUENCE [LARGE SCALE GENOMIC DNA]</scope>
    <source>
        <strain evidence="14">M6</strain>
    </source>
</reference>
<evidence type="ECO:0000313" key="13">
    <source>
        <dbReference type="EMBL" id="BBF81037.1"/>
    </source>
</evidence>
<feature type="binding site" evidence="9">
    <location>
        <position position="106"/>
    </location>
    <ligand>
        <name>Mg(2+)</name>
        <dbReference type="ChEBI" id="CHEBI:18420"/>
        <label>1</label>
    </ligand>
</feature>
<evidence type="ECO:0000259" key="11">
    <source>
        <dbReference type="Pfam" id="PF00316"/>
    </source>
</evidence>
<feature type="binding site" evidence="9">
    <location>
        <position position="196"/>
    </location>
    <ligand>
        <name>substrate</name>
    </ligand>
</feature>
<dbReference type="PANTHER" id="PTHR11556">
    <property type="entry name" value="FRUCTOSE-1,6-BISPHOSPHATASE-RELATED"/>
    <property type="match status" value="1"/>
</dbReference>
<keyword evidence="6 9" id="KW-0460">Magnesium</keyword>
<evidence type="ECO:0000256" key="10">
    <source>
        <dbReference type="RuleBase" id="RU000508"/>
    </source>
</evidence>
<dbReference type="InterPro" id="IPR028343">
    <property type="entry name" value="FBPtase"/>
</dbReference>
<feature type="binding site" evidence="9">
    <location>
        <position position="86"/>
    </location>
    <ligand>
        <name>Mg(2+)</name>
        <dbReference type="ChEBI" id="CHEBI:18420"/>
        <label>1</label>
    </ligand>
</feature>
<dbReference type="GO" id="GO:0005829">
    <property type="term" value="C:cytosol"/>
    <property type="evidence" value="ECO:0007669"/>
    <property type="project" value="TreeGrafter"/>
</dbReference>
<evidence type="ECO:0000256" key="5">
    <source>
        <dbReference type="ARBA" id="ARBA00022801"/>
    </source>
</evidence>
<dbReference type="RefSeq" id="WP_126421826.1">
    <property type="nucleotide sequence ID" value="NZ_AP018827.1"/>
</dbReference>
<dbReference type="Pfam" id="PF00316">
    <property type="entry name" value="FBPase"/>
    <property type="match status" value="1"/>
</dbReference>
<feature type="binding site" evidence="9">
    <location>
        <position position="260"/>
    </location>
    <ligand>
        <name>substrate</name>
    </ligand>
</feature>
<keyword evidence="5 9" id="KW-0378">Hydrolase</keyword>
<evidence type="ECO:0000256" key="6">
    <source>
        <dbReference type="ARBA" id="ARBA00022842"/>
    </source>
</evidence>
<evidence type="ECO:0000256" key="3">
    <source>
        <dbReference type="ARBA" id="ARBA00022490"/>
    </source>
</evidence>
<comment type="catalytic activity">
    <reaction evidence="1 9">
        <text>beta-D-fructose 1,6-bisphosphate + H2O = beta-D-fructose 6-phosphate + phosphate</text>
        <dbReference type="Rhea" id="RHEA:11064"/>
        <dbReference type="ChEBI" id="CHEBI:15377"/>
        <dbReference type="ChEBI" id="CHEBI:32966"/>
        <dbReference type="ChEBI" id="CHEBI:43474"/>
        <dbReference type="ChEBI" id="CHEBI:57634"/>
        <dbReference type="EC" id="3.1.3.11"/>
    </reaction>
</comment>
<organism evidence="13 14">
    <name type="scientific">Asticcacaulis excentricus</name>
    <dbReference type="NCBI Taxonomy" id="78587"/>
    <lineage>
        <taxon>Bacteria</taxon>
        <taxon>Pseudomonadati</taxon>
        <taxon>Pseudomonadota</taxon>
        <taxon>Alphaproteobacteria</taxon>
        <taxon>Caulobacterales</taxon>
        <taxon>Caulobacteraceae</taxon>
        <taxon>Asticcacaulis</taxon>
    </lineage>
</organism>
<dbReference type="InterPro" id="IPR033391">
    <property type="entry name" value="FBPase_N"/>
</dbReference>
<comment type="subcellular location">
    <subcellularLocation>
        <location evidence="9">Cytoplasm</location>
    </subcellularLocation>
</comment>
<dbReference type="GO" id="GO:0030388">
    <property type="term" value="P:fructose 1,6-bisphosphate metabolic process"/>
    <property type="evidence" value="ECO:0007669"/>
    <property type="project" value="TreeGrafter"/>
</dbReference>
<evidence type="ECO:0000256" key="8">
    <source>
        <dbReference type="ARBA" id="ARBA00024331"/>
    </source>
</evidence>
<dbReference type="GO" id="GO:0005986">
    <property type="term" value="P:sucrose biosynthetic process"/>
    <property type="evidence" value="ECO:0007669"/>
    <property type="project" value="TreeGrafter"/>
</dbReference>
<gene>
    <name evidence="9" type="primary">fbp</name>
    <name evidence="13" type="ORF">EM6_1632</name>
</gene>